<organism evidence="6 7">
    <name type="scientific">Ambispora leptoticha</name>
    <dbReference type="NCBI Taxonomy" id="144679"/>
    <lineage>
        <taxon>Eukaryota</taxon>
        <taxon>Fungi</taxon>
        <taxon>Fungi incertae sedis</taxon>
        <taxon>Mucoromycota</taxon>
        <taxon>Glomeromycotina</taxon>
        <taxon>Glomeromycetes</taxon>
        <taxon>Archaeosporales</taxon>
        <taxon>Ambisporaceae</taxon>
        <taxon>Ambispora</taxon>
    </lineage>
</organism>
<dbReference type="SUPFAM" id="SSF53098">
    <property type="entry name" value="Ribonuclease H-like"/>
    <property type="match status" value="1"/>
</dbReference>
<keyword evidence="4" id="KW-0862">Zinc</keyword>
<dbReference type="Proteomes" id="UP000789508">
    <property type="component" value="Unassembled WGS sequence"/>
</dbReference>
<dbReference type="InterPro" id="IPR012337">
    <property type="entry name" value="RNaseH-like_sf"/>
</dbReference>
<keyword evidence="5" id="KW-0539">Nucleus</keyword>
<dbReference type="AlphaFoldDB" id="A0A9N9ICC5"/>
<dbReference type="EMBL" id="CAJVPS010029276">
    <property type="protein sequence ID" value="CAG8728369.1"/>
    <property type="molecule type" value="Genomic_DNA"/>
</dbReference>
<keyword evidence="3" id="KW-0863">Zinc-finger</keyword>
<sequence>HIHCIAHIINIALQDFLQYLHSEAPDQEGDELINLNQTNIPNISQTPTIKKLRKLISKLRSSLQCRQKLKELCKSLGIQYKSPLLDSKTQWNSTLNMIERAIVMASAINRIVNEVFELNTFGLLPGKWNILKEILLSLKGFRNISEIMCSEFYVTMPLAISTFNLIMDDLKEIQEKGLSLIINEAIKVVYTKLKFYYARSDSPDEEWISVATEYLNEVYNRYKNTIPVVDLEINDISSTSSQLNHVFRKLHLTNTNKISLYLESPVMDPDINVYQW</sequence>
<accession>A0A9N9ICC5</accession>
<keyword evidence="7" id="KW-1185">Reference proteome</keyword>
<reference evidence="6" key="1">
    <citation type="submission" date="2021-06" db="EMBL/GenBank/DDBJ databases">
        <authorList>
            <person name="Kallberg Y."/>
            <person name="Tangrot J."/>
            <person name="Rosling A."/>
        </authorList>
    </citation>
    <scope>NUCLEOTIDE SEQUENCE</scope>
    <source>
        <strain evidence="6">FL130A</strain>
    </source>
</reference>
<evidence type="ECO:0000256" key="4">
    <source>
        <dbReference type="ARBA" id="ARBA00022833"/>
    </source>
</evidence>
<dbReference type="InterPro" id="IPR052035">
    <property type="entry name" value="ZnF_BED_domain_contain"/>
</dbReference>
<dbReference type="PANTHER" id="PTHR46481:SF10">
    <property type="entry name" value="ZINC FINGER BED DOMAIN-CONTAINING PROTEIN 39"/>
    <property type="match status" value="1"/>
</dbReference>
<evidence type="ECO:0000256" key="2">
    <source>
        <dbReference type="ARBA" id="ARBA00022723"/>
    </source>
</evidence>
<evidence type="ECO:0000313" key="6">
    <source>
        <dbReference type="EMBL" id="CAG8728369.1"/>
    </source>
</evidence>
<dbReference type="OrthoDB" id="2284502at2759"/>
<comment type="caution">
    <text evidence="6">The sequence shown here is derived from an EMBL/GenBank/DDBJ whole genome shotgun (WGS) entry which is preliminary data.</text>
</comment>
<evidence type="ECO:0000256" key="3">
    <source>
        <dbReference type="ARBA" id="ARBA00022771"/>
    </source>
</evidence>
<dbReference type="GO" id="GO:0005634">
    <property type="term" value="C:nucleus"/>
    <property type="evidence" value="ECO:0007669"/>
    <property type="project" value="UniProtKB-SubCell"/>
</dbReference>
<gene>
    <name evidence="6" type="ORF">ALEPTO_LOCUS12521</name>
</gene>
<comment type="subcellular location">
    <subcellularLocation>
        <location evidence="1">Nucleus</location>
    </subcellularLocation>
</comment>
<feature type="non-terminal residue" evidence="6">
    <location>
        <position position="276"/>
    </location>
</feature>
<proteinExistence type="predicted"/>
<protein>
    <submittedName>
        <fullName evidence="6">14156_t:CDS:1</fullName>
    </submittedName>
</protein>
<name>A0A9N9ICC5_9GLOM</name>
<keyword evidence="2" id="KW-0479">Metal-binding</keyword>
<dbReference type="GO" id="GO:0008270">
    <property type="term" value="F:zinc ion binding"/>
    <property type="evidence" value="ECO:0007669"/>
    <property type="project" value="UniProtKB-KW"/>
</dbReference>
<evidence type="ECO:0000256" key="5">
    <source>
        <dbReference type="ARBA" id="ARBA00023242"/>
    </source>
</evidence>
<evidence type="ECO:0000256" key="1">
    <source>
        <dbReference type="ARBA" id="ARBA00004123"/>
    </source>
</evidence>
<dbReference type="PANTHER" id="PTHR46481">
    <property type="entry name" value="ZINC FINGER BED DOMAIN-CONTAINING PROTEIN 4"/>
    <property type="match status" value="1"/>
</dbReference>
<evidence type="ECO:0000313" key="7">
    <source>
        <dbReference type="Proteomes" id="UP000789508"/>
    </source>
</evidence>